<keyword evidence="1" id="KW-0732">Signal</keyword>
<protein>
    <submittedName>
        <fullName evidence="2">Uncharacterized protein</fullName>
    </submittedName>
</protein>
<keyword evidence="3" id="KW-1185">Reference proteome</keyword>
<sequence length="211" mass="22517">MLIRLSLIALCTALVLSSPMAKEKPAAATSADQVACEGVFGPQSSEQLLIDTFGAGNVVTGTVPGPEGSELFATTVFPDDPEKAMEFGWWDEDKREGLSYVQLSPSQVGPLGIHIGMTPAEVEAINGERFLIGGFWWDYGGYAMIETGKLTDIPGGCYMSLRFAPADEYSPAIDVTPVSGEVQVLSDEGLLEILDTRLQVLTLSYDSAMGD</sequence>
<evidence type="ECO:0000313" key="3">
    <source>
        <dbReference type="Proteomes" id="UP000595460"/>
    </source>
</evidence>
<feature type="chain" id="PRO_5045658977" evidence="1">
    <location>
        <begin position="22"/>
        <end position="211"/>
    </location>
</feature>
<name>A0ABX7BVA9_9HYPH</name>
<organism evidence="2 3">
    <name type="scientific">Devosia oryziradicis</name>
    <dbReference type="NCBI Taxonomy" id="2801335"/>
    <lineage>
        <taxon>Bacteria</taxon>
        <taxon>Pseudomonadati</taxon>
        <taxon>Pseudomonadota</taxon>
        <taxon>Alphaproteobacteria</taxon>
        <taxon>Hyphomicrobiales</taxon>
        <taxon>Devosiaceae</taxon>
        <taxon>Devosia</taxon>
    </lineage>
</organism>
<accession>A0ABX7BVA9</accession>
<dbReference type="Proteomes" id="UP000595460">
    <property type="component" value="Chromosome"/>
</dbReference>
<evidence type="ECO:0000256" key="1">
    <source>
        <dbReference type="SAM" id="SignalP"/>
    </source>
</evidence>
<feature type="signal peptide" evidence="1">
    <location>
        <begin position="1"/>
        <end position="21"/>
    </location>
</feature>
<evidence type="ECO:0000313" key="2">
    <source>
        <dbReference type="EMBL" id="QQR35872.1"/>
    </source>
</evidence>
<dbReference type="RefSeq" id="WP_201656340.1">
    <property type="nucleotide sequence ID" value="NZ_CP068047.1"/>
</dbReference>
<proteinExistence type="predicted"/>
<gene>
    <name evidence="2" type="ORF">JI749_16260</name>
</gene>
<reference evidence="2 3" key="1">
    <citation type="submission" date="2021-01" db="EMBL/GenBank/DDBJ databases">
        <title>Genome seq and assembly of Devosia sp. G19.</title>
        <authorList>
            <person name="Chhetri G."/>
        </authorList>
    </citation>
    <scope>NUCLEOTIDE SEQUENCE [LARGE SCALE GENOMIC DNA]</scope>
    <source>
        <strain evidence="2 3">G19</strain>
    </source>
</reference>
<dbReference type="EMBL" id="CP068047">
    <property type="protein sequence ID" value="QQR35872.1"/>
    <property type="molecule type" value="Genomic_DNA"/>
</dbReference>